<keyword evidence="7" id="KW-1185">Reference proteome</keyword>
<protein>
    <recommendedName>
        <fullName evidence="8">Protein-S-isoprenylcysteine O-methyltransferase Ste14</fullName>
    </recommendedName>
</protein>
<evidence type="ECO:0000256" key="2">
    <source>
        <dbReference type="ARBA" id="ARBA00022692"/>
    </source>
</evidence>
<dbReference type="Gene3D" id="1.20.120.1630">
    <property type="match status" value="1"/>
</dbReference>
<name>A0A9W6NL24_9ACTN</name>
<feature type="transmembrane region" description="Helical" evidence="5">
    <location>
        <begin position="20"/>
        <end position="40"/>
    </location>
</feature>
<comment type="subcellular location">
    <subcellularLocation>
        <location evidence="1">Endomembrane system</location>
        <topology evidence="1">Multi-pass membrane protein</topology>
    </subcellularLocation>
</comment>
<dbReference type="GO" id="GO:0012505">
    <property type="term" value="C:endomembrane system"/>
    <property type="evidence" value="ECO:0007669"/>
    <property type="project" value="UniProtKB-SubCell"/>
</dbReference>
<keyword evidence="2 5" id="KW-0812">Transmembrane</keyword>
<reference evidence="6" key="2">
    <citation type="submission" date="2023-01" db="EMBL/GenBank/DDBJ databases">
        <authorList>
            <person name="Sun Q."/>
            <person name="Evtushenko L."/>
        </authorList>
    </citation>
    <scope>NUCLEOTIDE SEQUENCE</scope>
    <source>
        <strain evidence="6">VKM Ac-1321</strain>
    </source>
</reference>
<feature type="transmembrane region" description="Helical" evidence="5">
    <location>
        <begin position="102"/>
        <end position="133"/>
    </location>
</feature>
<keyword evidence="4 5" id="KW-0472">Membrane</keyword>
<evidence type="ECO:0000313" key="6">
    <source>
        <dbReference type="EMBL" id="GLL01510.1"/>
    </source>
</evidence>
<evidence type="ECO:0000313" key="7">
    <source>
        <dbReference type="Proteomes" id="UP001143480"/>
    </source>
</evidence>
<gene>
    <name evidence="6" type="ORF">GCM10017581_032510</name>
</gene>
<dbReference type="InterPro" id="IPR052527">
    <property type="entry name" value="Metal_cation-efflux_comp"/>
</dbReference>
<dbReference type="EMBL" id="BSFP01000016">
    <property type="protein sequence ID" value="GLL01510.1"/>
    <property type="molecule type" value="Genomic_DNA"/>
</dbReference>
<proteinExistence type="predicted"/>
<dbReference type="InterPro" id="IPR007318">
    <property type="entry name" value="Phopholipid_MeTrfase"/>
</dbReference>
<evidence type="ECO:0000256" key="4">
    <source>
        <dbReference type="ARBA" id="ARBA00023136"/>
    </source>
</evidence>
<dbReference type="AlphaFoldDB" id="A0A9W6NL24"/>
<evidence type="ECO:0000256" key="5">
    <source>
        <dbReference type="SAM" id="Phobius"/>
    </source>
</evidence>
<dbReference type="PANTHER" id="PTHR43847:SF1">
    <property type="entry name" value="BLL3993 PROTEIN"/>
    <property type="match status" value="1"/>
</dbReference>
<sequence>MATDAEVRRGARVFPIPPPVYYVAGLVAGALLDTAAPLPLGGRPATTVAGVAVTALGAVLAASAVAAVVRHRTTIVPHRRVATLLTEGPYRLSRNPMYAGLAVVYTGVALLIGSWWPLILLPLALTAVQLIVIRPEERYLATRFPTEYAAYRTRVRRWI</sequence>
<evidence type="ECO:0000256" key="1">
    <source>
        <dbReference type="ARBA" id="ARBA00004127"/>
    </source>
</evidence>
<comment type="caution">
    <text evidence="6">The sequence shown here is derived from an EMBL/GenBank/DDBJ whole genome shotgun (WGS) entry which is preliminary data.</text>
</comment>
<feature type="transmembrane region" description="Helical" evidence="5">
    <location>
        <begin position="47"/>
        <end position="69"/>
    </location>
</feature>
<dbReference type="Pfam" id="PF04191">
    <property type="entry name" value="PEMT"/>
    <property type="match status" value="1"/>
</dbReference>
<accession>A0A9W6NL24</accession>
<keyword evidence="3 5" id="KW-1133">Transmembrane helix</keyword>
<dbReference type="RefSeq" id="WP_261964963.1">
    <property type="nucleotide sequence ID" value="NZ_BAAAXA010000001.1"/>
</dbReference>
<evidence type="ECO:0000256" key="3">
    <source>
        <dbReference type="ARBA" id="ARBA00022989"/>
    </source>
</evidence>
<organism evidence="6 7">
    <name type="scientific">Dactylosporangium matsuzakiense</name>
    <dbReference type="NCBI Taxonomy" id="53360"/>
    <lineage>
        <taxon>Bacteria</taxon>
        <taxon>Bacillati</taxon>
        <taxon>Actinomycetota</taxon>
        <taxon>Actinomycetes</taxon>
        <taxon>Micromonosporales</taxon>
        <taxon>Micromonosporaceae</taxon>
        <taxon>Dactylosporangium</taxon>
    </lineage>
</organism>
<dbReference type="PANTHER" id="PTHR43847">
    <property type="entry name" value="BLL3993 PROTEIN"/>
    <property type="match status" value="1"/>
</dbReference>
<evidence type="ECO:0008006" key="8">
    <source>
        <dbReference type="Google" id="ProtNLM"/>
    </source>
</evidence>
<dbReference type="Proteomes" id="UP001143480">
    <property type="component" value="Unassembled WGS sequence"/>
</dbReference>
<reference evidence="6" key="1">
    <citation type="journal article" date="2014" name="Int. J. Syst. Evol. Microbiol.">
        <title>Complete genome sequence of Corynebacterium casei LMG S-19264T (=DSM 44701T), isolated from a smear-ripened cheese.</title>
        <authorList>
            <consortium name="US DOE Joint Genome Institute (JGI-PGF)"/>
            <person name="Walter F."/>
            <person name="Albersmeier A."/>
            <person name="Kalinowski J."/>
            <person name="Ruckert C."/>
        </authorList>
    </citation>
    <scope>NUCLEOTIDE SEQUENCE</scope>
    <source>
        <strain evidence="6">VKM Ac-1321</strain>
    </source>
</reference>